<dbReference type="AlphaFoldDB" id="A0A7W8JVF5"/>
<proteinExistence type="predicted"/>
<protein>
    <recommendedName>
        <fullName evidence="1">PKD domain-containing protein</fullName>
    </recommendedName>
</protein>
<keyword evidence="3" id="KW-1185">Reference proteome</keyword>
<dbReference type="SUPFAM" id="SSF51126">
    <property type="entry name" value="Pectin lyase-like"/>
    <property type="match status" value="1"/>
</dbReference>
<dbReference type="InterPro" id="IPR035986">
    <property type="entry name" value="PKD_dom_sf"/>
</dbReference>
<dbReference type="Proteomes" id="UP000552709">
    <property type="component" value="Unassembled WGS sequence"/>
</dbReference>
<gene>
    <name evidence="2" type="ORF">HNQ08_003089</name>
</gene>
<dbReference type="InterPro" id="IPR013783">
    <property type="entry name" value="Ig-like_fold"/>
</dbReference>
<evidence type="ECO:0000313" key="3">
    <source>
        <dbReference type="Proteomes" id="UP000552709"/>
    </source>
</evidence>
<name>A0A7W8JVF5_9DEIO</name>
<dbReference type="InterPro" id="IPR011050">
    <property type="entry name" value="Pectin_lyase_fold/virulence"/>
</dbReference>
<sequence length="687" mass="71620">MPSDPTPIQKAQAAVAAQQERQGCLAGLLSALRAGTAPPVLTPAGLPSVQISATPGTITSPGPLTLTLSATNVTRLRLLIDGVEQTEPLSAGQVIRQIEAGTADKAYTYRLEGLDAAGAVLAFHETTVNVELTPVLPTISLGVDSMNFTAAGTLIMTASASSPRGIKNVTFYWGDPALGNVIQVDDESPYAASRPITAADNGTNTVYAVVTDLSSPVPQTAQASQQVTVNIAPAVQLPTLALDKASAVTGATITATLGRLQVDDQLDWGDGTVVAAQTSLTHSYSASGPYTVKVLRGGAAAASANIVISTPVIGITYAPPITISAGGVYSGNWQSVDDRTIPAVNITTTDPVTIHTGHVRGRGDLIRARKTGARVTIRNMAGEGLNPNVAGKPQGRFADLQGLVSALVENCEFDGTGGIYFNGYVGNGTTETFIVRLNFGRNINGRLSDGNGGYMTGQADFYRLQFCQFNHVNGIPGARIERNRTLNKPRESHIEDTVNLSDSTGKSNTDRIIVQDNLFEGAYAWNPAASYSGGGIVLGDGGGRYQEARNNTILETSNYGIAVADGNDMSILNNIILGTGRLADGTLLDADSDAGIYLRDYVTGTPRDPATVLADGNLVGWSIPTATNPNARYDISVQNINGVLQGTLGTNTKMPDGPITQAMLDAARQAWLDSVVAANLTIGRLSA</sequence>
<dbReference type="SUPFAM" id="SSF49299">
    <property type="entry name" value="PKD domain"/>
    <property type="match status" value="1"/>
</dbReference>
<accession>A0A7W8JVF5</accession>
<dbReference type="PROSITE" id="PS50093">
    <property type="entry name" value="PKD"/>
    <property type="match status" value="1"/>
</dbReference>
<dbReference type="EMBL" id="JACHFL010000008">
    <property type="protein sequence ID" value="MBB5363982.1"/>
    <property type="molecule type" value="Genomic_DNA"/>
</dbReference>
<organism evidence="2 3">
    <name type="scientific">Deinococcus humi</name>
    <dbReference type="NCBI Taxonomy" id="662880"/>
    <lineage>
        <taxon>Bacteria</taxon>
        <taxon>Thermotogati</taxon>
        <taxon>Deinococcota</taxon>
        <taxon>Deinococci</taxon>
        <taxon>Deinococcales</taxon>
        <taxon>Deinococcaceae</taxon>
        <taxon>Deinococcus</taxon>
    </lineage>
</organism>
<feature type="domain" description="PKD" evidence="1">
    <location>
        <begin position="267"/>
        <end position="294"/>
    </location>
</feature>
<dbReference type="RefSeq" id="WP_184133726.1">
    <property type="nucleotide sequence ID" value="NZ_JACHFL010000008.1"/>
</dbReference>
<dbReference type="Gene3D" id="2.60.40.10">
    <property type="entry name" value="Immunoglobulins"/>
    <property type="match status" value="1"/>
</dbReference>
<comment type="caution">
    <text evidence="2">The sequence shown here is derived from an EMBL/GenBank/DDBJ whole genome shotgun (WGS) entry which is preliminary data.</text>
</comment>
<evidence type="ECO:0000259" key="1">
    <source>
        <dbReference type="PROSITE" id="PS50093"/>
    </source>
</evidence>
<evidence type="ECO:0000313" key="2">
    <source>
        <dbReference type="EMBL" id="MBB5363982.1"/>
    </source>
</evidence>
<dbReference type="InterPro" id="IPR000601">
    <property type="entry name" value="PKD_dom"/>
</dbReference>
<dbReference type="Pfam" id="PF17957">
    <property type="entry name" value="Big_7"/>
    <property type="match status" value="1"/>
</dbReference>
<reference evidence="2 3" key="1">
    <citation type="submission" date="2020-08" db="EMBL/GenBank/DDBJ databases">
        <title>Genomic Encyclopedia of Type Strains, Phase IV (KMG-IV): sequencing the most valuable type-strain genomes for metagenomic binning, comparative biology and taxonomic classification.</title>
        <authorList>
            <person name="Goeker M."/>
        </authorList>
    </citation>
    <scope>NUCLEOTIDE SEQUENCE [LARGE SCALE GENOMIC DNA]</scope>
    <source>
        <strain evidence="2 3">DSM 27939</strain>
    </source>
</reference>